<dbReference type="Proteomes" id="UP000595224">
    <property type="component" value="Chromosome"/>
</dbReference>
<organism evidence="3 4">
    <name type="scientific">Treponema peruense</name>
    <dbReference type="NCBI Taxonomy" id="2787628"/>
    <lineage>
        <taxon>Bacteria</taxon>
        <taxon>Pseudomonadati</taxon>
        <taxon>Spirochaetota</taxon>
        <taxon>Spirochaetia</taxon>
        <taxon>Spirochaetales</taxon>
        <taxon>Treponemataceae</taxon>
        <taxon>Treponema</taxon>
    </lineage>
</organism>
<dbReference type="Gene3D" id="3.40.50.2000">
    <property type="entry name" value="Glycogen Phosphorylase B"/>
    <property type="match status" value="2"/>
</dbReference>
<dbReference type="PANTHER" id="PTHR45947:SF3">
    <property type="entry name" value="SULFOQUINOVOSYL TRANSFERASE SQD2"/>
    <property type="match status" value="1"/>
</dbReference>
<dbReference type="InterPro" id="IPR050194">
    <property type="entry name" value="Glycosyltransferase_grp1"/>
</dbReference>
<dbReference type="Pfam" id="PF13439">
    <property type="entry name" value="Glyco_transf_4"/>
    <property type="match status" value="1"/>
</dbReference>
<feature type="domain" description="Glycosyl transferase family 1" evidence="1">
    <location>
        <begin position="201"/>
        <end position="365"/>
    </location>
</feature>
<feature type="domain" description="Glycosyltransferase subfamily 4-like N-terminal" evidence="2">
    <location>
        <begin position="15"/>
        <end position="187"/>
    </location>
</feature>
<gene>
    <name evidence="3" type="ORF">IWA51_07475</name>
</gene>
<dbReference type="AlphaFoldDB" id="A0A7T3RBL8"/>
<keyword evidence="4" id="KW-1185">Reference proteome</keyword>
<dbReference type="InterPro" id="IPR001296">
    <property type="entry name" value="Glyco_trans_1"/>
</dbReference>
<name>A0A7T3RBL8_9SPIR</name>
<proteinExistence type="predicted"/>
<evidence type="ECO:0000313" key="4">
    <source>
        <dbReference type="Proteomes" id="UP000595224"/>
    </source>
</evidence>
<dbReference type="PANTHER" id="PTHR45947">
    <property type="entry name" value="SULFOQUINOVOSYL TRANSFERASE SQD2"/>
    <property type="match status" value="1"/>
</dbReference>
<sequence length="409" mass="46063">MNIALFSDSYLPTKSGVVTVVIQLRKILEEMGHHVVIVTVSSNDKDYEEEPDPNIMRVMSILSPLGEGQYIGFPHRKAVAKFLQKNNIQIIHSHTEFFLGQMAVIVGKMLDIPVVATTHTMWEDYYRYYLFMGELIPRRLVRKMVKTMYKKFYALINVSKKAHDYFTSPFCLPKTPSAIIPNAIDTQKFIGSHVTEEDKVALRKSLGIAETDRVIICVGRVVEEKRVIELADVLIRVVRGRDNAKALFVGSGGALEILKEKVSEAGVADKILFTGFIDWRKVYAYYAISNIYVTASLSEMHSMTVLEALSLGLPAVCRRDTSFSDTIFHGVNGYFADSDNAMDSYLYALIDNPEMCSQMGEKGREISKRFTLEKHGKRTVAFYNAVLSAWPQKIQSKTLEGAVKSADQN</sequence>
<evidence type="ECO:0000313" key="3">
    <source>
        <dbReference type="EMBL" id="QQA00120.1"/>
    </source>
</evidence>
<dbReference type="RefSeq" id="WP_177528843.1">
    <property type="nucleotide sequence ID" value="NZ_CBCSHE010000001.1"/>
</dbReference>
<accession>A0A7T3RBL8</accession>
<dbReference type="EMBL" id="CP064936">
    <property type="protein sequence ID" value="QQA00120.1"/>
    <property type="molecule type" value="Genomic_DNA"/>
</dbReference>
<dbReference type="Pfam" id="PF00534">
    <property type="entry name" value="Glycos_transf_1"/>
    <property type="match status" value="1"/>
</dbReference>
<reference evidence="3 4" key="1">
    <citation type="submission" date="2020-11" db="EMBL/GenBank/DDBJ databases">
        <title>Treponema Peruensis nv. sp., first commensal Treponema isolated from human feces.</title>
        <authorList>
            <person name="Belkhou C."/>
            <person name="Raes J."/>
        </authorList>
    </citation>
    <scope>NUCLEOTIDE SEQUENCE [LARGE SCALE GENOMIC DNA]</scope>
    <source>
        <strain evidence="3 4">RCC2812</strain>
    </source>
</reference>
<keyword evidence="3" id="KW-0808">Transferase</keyword>
<protein>
    <submittedName>
        <fullName evidence="3">Glycosyltransferase</fullName>
    </submittedName>
</protein>
<dbReference type="InterPro" id="IPR028098">
    <property type="entry name" value="Glyco_trans_4-like_N"/>
</dbReference>
<dbReference type="KEGG" id="tper:IWA51_07475"/>
<dbReference type="SUPFAM" id="SSF53756">
    <property type="entry name" value="UDP-Glycosyltransferase/glycogen phosphorylase"/>
    <property type="match status" value="1"/>
</dbReference>
<evidence type="ECO:0000259" key="2">
    <source>
        <dbReference type="Pfam" id="PF13439"/>
    </source>
</evidence>
<evidence type="ECO:0000259" key="1">
    <source>
        <dbReference type="Pfam" id="PF00534"/>
    </source>
</evidence>
<dbReference type="GO" id="GO:0016758">
    <property type="term" value="F:hexosyltransferase activity"/>
    <property type="evidence" value="ECO:0007669"/>
    <property type="project" value="TreeGrafter"/>
</dbReference>